<dbReference type="Pfam" id="PF00817">
    <property type="entry name" value="IMS"/>
    <property type="match status" value="1"/>
</dbReference>
<evidence type="ECO:0000256" key="6">
    <source>
        <dbReference type="ARBA" id="ARBA00022695"/>
    </source>
</evidence>
<dbReference type="RefSeq" id="WP_212507664.1">
    <property type="nucleotide sequence ID" value="NZ_CP060696.1"/>
</dbReference>
<evidence type="ECO:0000256" key="5">
    <source>
        <dbReference type="ARBA" id="ARBA00022679"/>
    </source>
</evidence>
<feature type="site" description="Substrate discrimination" evidence="15">
    <location>
        <position position="14"/>
    </location>
</feature>
<comment type="function">
    <text evidence="15">Poorly processive, error-prone DNA polymerase involved in untargeted mutagenesis. Copies undamaged DNA at stalled replication forks, which arise in vivo from mismatched or misaligned primer ends. These misaligned primers can be extended by PolIV. Exhibits no 3'-5' exonuclease (proofreading) activity. May be involved in translesional synthesis, in conjunction with the beta clamp from PolIII.</text>
</comment>
<dbReference type="InterPro" id="IPR022880">
    <property type="entry name" value="DNApol_IV"/>
</dbReference>
<dbReference type="InterPro" id="IPR043128">
    <property type="entry name" value="Rev_trsase/Diguanyl_cyclase"/>
</dbReference>
<sequence length="416" mass="46678">MDRIILHSDCNCFYASVEALYHPELQGKPFAVGGDPEKRHGIILTKNQLAKQCGVATGEALWLARRKCPDLIVLPPRFPLYVQYSKRAREIYLQYTDQVEPFGLDEAWLDITGSVSSPEQGIRTANEIRCRIHDKLGITVSVGVSWNKVFAKLGSDYKKPDATTVFLHNDWKSRIWPLPVENLLFVGKATQKKLLEYGVHTIGDLAAMPQKVLQTRFGKGGDVLWRYANGMDTSPVEHWGSKPAVKSIGNSTTTPRDLTCNEDVKRVFLVLADSVARRLREQGFLARTVSIGVRDTALHSFTRQHARQEYTNITREIAEDAYALFQTNYHWIRPLRSVGITVSDFVSAEQCVQTSLFSNESSRERAEKLDAAVDNLKKRYGTACVRPAVLLEDMMLAEFQGNRLSALPPAAEAPAK</sequence>
<dbReference type="PROSITE" id="PS50173">
    <property type="entry name" value="UMUC"/>
    <property type="match status" value="1"/>
</dbReference>
<evidence type="ECO:0000256" key="9">
    <source>
        <dbReference type="ARBA" id="ARBA00022763"/>
    </source>
</evidence>
<dbReference type="CDD" id="cd03586">
    <property type="entry name" value="PolY_Pol_IV_kappa"/>
    <property type="match status" value="1"/>
</dbReference>
<keyword evidence="12 15" id="KW-0238">DNA-binding</keyword>
<accession>A0A7G9WIT7</accession>
<keyword evidence="13 15" id="KW-0234">DNA repair</keyword>
<evidence type="ECO:0000256" key="13">
    <source>
        <dbReference type="ARBA" id="ARBA00023204"/>
    </source>
</evidence>
<dbReference type="InterPro" id="IPR053848">
    <property type="entry name" value="IMS_HHH_1"/>
</dbReference>
<evidence type="ECO:0000256" key="11">
    <source>
        <dbReference type="ARBA" id="ARBA00022932"/>
    </source>
</evidence>
<dbReference type="Gene3D" id="3.30.1490.100">
    <property type="entry name" value="DNA polymerase, Y-family, little finger domain"/>
    <property type="match status" value="1"/>
</dbReference>
<dbReference type="Gene3D" id="1.10.150.20">
    <property type="entry name" value="5' to 3' exonuclease, C-terminal subdomain"/>
    <property type="match status" value="1"/>
</dbReference>
<keyword evidence="5 15" id="KW-0808">Transferase</keyword>
<gene>
    <name evidence="15 17" type="primary">dinB</name>
    <name evidence="17" type="ORF">H6X83_02815</name>
</gene>
<keyword evidence="4 15" id="KW-0963">Cytoplasm</keyword>
<dbReference type="InterPro" id="IPR050116">
    <property type="entry name" value="DNA_polymerase-Y"/>
</dbReference>
<dbReference type="GO" id="GO:0042276">
    <property type="term" value="P:error-prone translesion synthesis"/>
    <property type="evidence" value="ECO:0007669"/>
    <property type="project" value="TreeGrafter"/>
</dbReference>
<dbReference type="AlphaFoldDB" id="A0A7G9WIT7"/>
<dbReference type="NCBIfam" id="NF002677">
    <property type="entry name" value="PRK02406.1"/>
    <property type="match status" value="1"/>
</dbReference>
<dbReference type="Gene3D" id="3.30.70.270">
    <property type="match status" value="1"/>
</dbReference>
<dbReference type="EC" id="2.7.7.7" evidence="15"/>
<evidence type="ECO:0000256" key="1">
    <source>
        <dbReference type="ARBA" id="ARBA00004496"/>
    </source>
</evidence>
<dbReference type="Proteomes" id="UP000516046">
    <property type="component" value="Chromosome"/>
</dbReference>
<evidence type="ECO:0000256" key="14">
    <source>
        <dbReference type="ARBA" id="ARBA00049244"/>
    </source>
</evidence>
<dbReference type="GO" id="GO:0000287">
    <property type="term" value="F:magnesium ion binding"/>
    <property type="evidence" value="ECO:0007669"/>
    <property type="project" value="UniProtKB-UniRule"/>
</dbReference>
<evidence type="ECO:0000256" key="7">
    <source>
        <dbReference type="ARBA" id="ARBA00022705"/>
    </source>
</evidence>
<comment type="subcellular location">
    <subcellularLocation>
        <location evidence="1 15">Cytoplasm</location>
    </subcellularLocation>
</comment>
<dbReference type="SUPFAM" id="SSF100879">
    <property type="entry name" value="Lesion bypass DNA polymerase (Y-family), little finger domain"/>
    <property type="match status" value="1"/>
</dbReference>
<keyword evidence="10 15" id="KW-0460">Magnesium</keyword>
<dbReference type="GO" id="GO:0003887">
    <property type="term" value="F:DNA-directed DNA polymerase activity"/>
    <property type="evidence" value="ECO:0007669"/>
    <property type="project" value="UniProtKB-UniRule"/>
</dbReference>
<dbReference type="GO" id="GO:0009432">
    <property type="term" value="P:SOS response"/>
    <property type="evidence" value="ECO:0007669"/>
    <property type="project" value="TreeGrafter"/>
</dbReference>
<keyword evidence="18" id="KW-1185">Reference proteome</keyword>
<evidence type="ECO:0000313" key="18">
    <source>
        <dbReference type="Proteomes" id="UP000516046"/>
    </source>
</evidence>
<feature type="active site" evidence="15">
    <location>
        <position position="106"/>
    </location>
</feature>
<feature type="domain" description="UmuC" evidence="16">
    <location>
        <begin position="5"/>
        <end position="187"/>
    </location>
</feature>
<evidence type="ECO:0000256" key="10">
    <source>
        <dbReference type="ARBA" id="ARBA00022842"/>
    </source>
</evidence>
<evidence type="ECO:0000313" key="17">
    <source>
        <dbReference type="EMBL" id="QNO18599.1"/>
    </source>
</evidence>
<comment type="catalytic activity">
    <reaction evidence="14 15">
        <text>DNA(n) + a 2'-deoxyribonucleoside 5'-triphosphate = DNA(n+1) + diphosphate</text>
        <dbReference type="Rhea" id="RHEA:22508"/>
        <dbReference type="Rhea" id="RHEA-COMP:17339"/>
        <dbReference type="Rhea" id="RHEA-COMP:17340"/>
        <dbReference type="ChEBI" id="CHEBI:33019"/>
        <dbReference type="ChEBI" id="CHEBI:61560"/>
        <dbReference type="ChEBI" id="CHEBI:173112"/>
        <dbReference type="EC" id="2.7.7.7"/>
    </reaction>
</comment>
<evidence type="ECO:0000256" key="15">
    <source>
        <dbReference type="HAMAP-Rule" id="MF_01113"/>
    </source>
</evidence>
<evidence type="ECO:0000256" key="4">
    <source>
        <dbReference type="ARBA" id="ARBA00022490"/>
    </source>
</evidence>
<dbReference type="InterPro" id="IPR043502">
    <property type="entry name" value="DNA/RNA_pol_sf"/>
</dbReference>
<dbReference type="GO" id="GO:0005829">
    <property type="term" value="C:cytosol"/>
    <property type="evidence" value="ECO:0007669"/>
    <property type="project" value="TreeGrafter"/>
</dbReference>
<evidence type="ECO:0000256" key="2">
    <source>
        <dbReference type="ARBA" id="ARBA00010945"/>
    </source>
</evidence>
<dbReference type="GO" id="GO:0006261">
    <property type="term" value="P:DNA-templated DNA replication"/>
    <property type="evidence" value="ECO:0007669"/>
    <property type="project" value="UniProtKB-UniRule"/>
</dbReference>
<feature type="binding site" evidence="15">
    <location>
        <position position="9"/>
    </location>
    <ligand>
        <name>Mg(2+)</name>
        <dbReference type="ChEBI" id="CHEBI:18420"/>
    </ligand>
</feature>
<dbReference type="GO" id="GO:0006281">
    <property type="term" value="P:DNA repair"/>
    <property type="evidence" value="ECO:0007669"/>
    <property type="project" value="UniProtKB-UniRule"/>
</dbReference>
<dbReference type="PANTHER" id="PTHR11076">
    <property type="entry name" value="DNA REPAIR POLYMERASE UMUC / TRANSFERASE FAMILY MEMBER"/>
    <property type="match status" value="1"/>
</dbReference>
<dbReference type="KEGG" id="caml:H6X83_02815"/>
<dbReference type="Pfam" id="PF11799">
    <property type="entry name" value="IMS_C"/>
    <property type="match status" value="1"/>
</dbReference>
<evidence type="ECO:0000256" key="12">
    <source>
        <dbReference type="ARBA" id="ARBA00023125"/>
    </source>
</evidence>
<dbReference type="SUPFAM" id="SSF56672">
    <property type="entry name" value="DNA/RNA polymerases"/>
    <property type="match status" value="1"/>
</dbReference>
<protein>
    <recommendedName>
        <fullName evidence="15">DNA polymerase IV</fullName>
        <shortName evidence="15">Pol IV</shortName>
        <ecNumber evidence="15">2.7.7.7</ecNumber>
    </recommendedName>
</protein>
<reference evidence="17 18" key="1">
    <citation type="submission" date="2020-08" db="EMBL/GenBank/DDBJ databases">
        <authorList>
            <person name="Ren C."/>
            <person name="Gu Y."/>
            <person name="Xu Y."/>
        </authorList>
    </citation>
    <scope>NUCLEOTIDE SEQUENCE [LARGE SCALE GENOMIC DNA]</scope>
    <source>
        <strain evidence="17 18">LBM18003</strain>
    </source>
</reference>
<comment type="similarity">
    <text evidence="2 15">Belongs to the DNA polymerase type-Y family.</text>
</comment>
<proteinExistence type="inferred from homology"/>
<comment type="subunit">
    <text evidence="15">Monomer.</text>
</comment>
<organism evidence="17 18">
    <name type="scientific">Caproicibacterium amylolyticum</name>
    <dbReference type="NCBI Taxonomy" id="2766537"/>
    <lineage>
        <taxon>Bacteria</taxon>
        <taxon>Bacillati</taxon>
        <taxon>Bacillota</taxon>
        <taxon>Clostridia</taxon>
        <taxon>Eubacteriales</taxon>
        <taxon>Oscillospiraceae</taxon>
        <taxon>Caproicibacterium</taxon>
    </lineage>
</organism>
<evidence type="ECO:0000256" key="3">
    <source>
        <dbReference type="ARBA" id="ARBA00022457"/>
    </source>
</evidence>
<keyword evidence="11 15" id="KW-0239">DNA-directed DNA polymerase</keyword>
<dbReference type="Pfam" id="PF21999">
    <property type="entry name" value="IMS_HHH_1"/>
    <property type="match status" value="1"/>
</dbReference>
<evidence type="ECO:0000259" key="16">
    <source>
        <dbReference type="PROSITE" id="PS50173"/>
    </source>
</evidence>
<dbReference type="NCBIfam" id="NF002848">
    <property type="entry name" value="PRK03103.1"/>
    <property type="match status" value="1"/>
</dbReference>
<dbReference type="InterPro" id="IPR017961">
    <property type="entry name" value="DNA_pol_Y-fam_little_finger"/>
</dbReference>
<keyword evidence="7 15" id="KW-0235">DNA replication</keyword>
<dbReference type="HAMAP" id="MF_01113">
    <property type="entry name" value="DNApol_IV"/>
    <property type="match status" value="1"/>
</dbReference>
<dbReference type="Gene3D" id="3.40.1170.60">
    <property type="match status" value="1"/>
</dbReference>
<dbReference type="InterPro" id="IPR036775">
    <property type="entry name" value="DNA_pol_Y-fam_lit_finger_sf"/>
</dbReference>
<dbReference type="InterPro" id="IPR001126">
    <property type="entry name" value="UmuC"/>
</dbReference>
<feature type="binding site" evidence="15">
    <location>
        <position position="105"/>
    </location>
    <ligand>
        <name>Mg(2+)</name>
        <dbReference type="ChEBI" id="CHEBI:18420"/>
    </ligand>
</feature>
<dbReference type="GO" id="GO:0003684">
    <property type="term" value="F:damaged DNA binding"/>
    <property type="evidence" value="ECO:0007669"/>
    <property type="project" value="InterPro"/>
</dbReference>
<keyword evidence="9 15" id="KW-0227">DNA damage</keyword>
<keyword evidence="3 15" id="KW-0515">Mutator protein</keyword>
<comment type="cofactor">
    <cofactor evidence="15">
        <name>Mg(2+)</name>
        <dbReference type="ChEBI" id="CHEBI:18420"/>
    </cofactor>
    <text evidence="15">Binds 2 magnesium ions per subunit.</text>
</comment>
<dbReference type="PANTHER" id="PTHR11076:SF35">
    <property type="entry name" value="DNA REPAIR PROTEIN HOMOLOG YOBH"/>
    <property type="match status" value="1"/>
</dbReference>
<keyword evidence="6 15" id="KW-0548">Nucleotidyltransferase</keyword>
<keyword evidence="8 15" id="KW-0479">Metal-binding</keyword>
<name>A0A7G9WIT7_9FIRM</name>
<dbReference type="EMBL" id="CP060696">
    <property type="protein sequence ID" value="QNO18599.1"/>
    <property type="molecule type" value="Genomic_DNA"/>
</dbReference>
<evidence type="ECO:0000256" key="8">
    <source>
        <dbReference type="ARBA" id="ARBA00022723"/>
    </source>
</evidence>